<feature type="region of interest" description="Disordered" evidence="5">
    <location>
        <begin position="280"/>
        <end position="306"/>
    </location>
</feature>
<dbReference type="PANTHER" id="PTHR11361:SF21">
    <property type="entry name" value="MUTS PROTEIN HOMOLOG 4"/>
    <property type="match status" value="1"/>
</dbReference>
<reference evidence="7" key="1">
    <citation type="journal article" date="2021" name="Mol. Ecol. Resour.">
        <title>Apolygus lucorum genome provides insights into omnivorousness and mesophyll feeding.</title>
        <authorList>
            <person name="Liu Y."/>
            <person name="Liu H."/>
            <person name="Wang H."/>
            <person name="Huang T."/>
            <person name="Liu B."/>
            <person name="Yang B."/>
            <person name="Yin L."/>
            <person name="Li B."/>
            <person name="Zhang Y."/>
            <person name="Zhang S."/>
            <person name="Jiang F."/>
            <person name="Zhang X."/>
            <person name="Ren Y."/>
            <person name="Wang B."/>
            <person name="Wang S."/>
            <person name="Lu Y."/>
            <person name="Wu K."/>
            <person name="Fan W."/>
            <person name="Wang G."/>
        </authorList>
    </citation>
    <scope>NUCLEOTIDE SEQUENCE</scope>
    <source>
        <strain evidence="7">12Hb</strain>
    </source>
</reference>
<dbReference type="GO" id="GO:0030983">
    <property type="term" value="F:mismatched DNA binding"/>
    <property type="evidence" value="ECO:0007669"/>
    <property type="project" value="InterPro"/>
</dbReference>
<dbReference type="SUPFAM" id="SSF52540">
    <property type="entry name" value="P-loop containing nucleoside triphosphate hydrolases"/>
    <property type="match status" value="1"/>
</dbReference>
<evidence type="ECO:0000256" key="4">
    <source>
        <dbReference type="ARBA" id="ARBA00023125"/>
    </source>
</evidence>
<protein>
    <recommendedName>
        <fullName evidence="6">DNA mismatch repair proteins mutS family domain-containing protein</fullName>
    </recommendedName>
</protein>
<dbReference type="AlphaFoldDB" id="A0A8S9XC73"/>
<comment type="similarity">
    <text evidence="1">Belongs to the DNA mismatch repair MutS family.</text>
</comment>
<dbReference type="InterPro" id="IPR027417">
    <property type="entry name" value="P-loop_NTPase"/>
</dbReference>
<proteinExistence type="inferred from homology"/>
<dbReference type="GO" id="GO:0007131">
    <property type="term" value="P:reciprocal meiotic recombination"/>
    <property type="evidence" value="ECO:0007669"/>
    <property type="project" value="TreeGrafter"/>
</dbReference>
<dbReference type="EMBL" id="WIXP02000008">
    <property type="protein sequence ID" value="KAF6206159.1"/>
    <property type="molecule type" value="Genomic_DNA"/>
</dbReference>
<evidence type="ECO:0000256" key="1">
    <source>
        <dbReference type="ARBA" id="ARBA00006271"/>
    </source>
</evidence>
<dbReference type="Pfam" id="PF00488">
    <property type="entry name" value="MutS_V"/>
    <property type="match status" value="1"/>
</dbReference>
<evidence type="ECO:0000256" key="5">
    <source>
        <dbReference type="SAM" id="MobiDB-lite"/>
    </source>
</evidence>
<evidence type="ECO:0000259" key="6">
    <source>
        <dbReference type="SMART" id="SM00534"/>
    </source>
</evidence>
<dbReference type="GO" id="GO:0005634">
    <property type="term" value="C:nucleus"/>
    <property type="evidence" value="ECO:0007669"/>
    <property type="project" value="TreeGrafter"/>
</dbReference>
<keyword evidence="4" id="KW-0238">DNA-binding</keyword>
<dbReference type="SMART" id="SM00534">
    <property type="entry name" value="MUTSac"/>
    <property type="match status" value="1"/>
</dbReference>
<evidence type="ECO:0000313" key="8">
    <source>
        <dbReference type="Proteomes" id="UP000466442"/>
    </source>
</evidence>
<dbReference type="GO" id="GO:0005524">
    <property type="term" value="F:ATP binding"/>
    <property type="evidence" value="ECO:0007669"/>
    <property type="project" value="UniProtKB-KW"/>
</dbReference>
<keyword evidence="2" id="KW-0547">Nucleotide-binding</keyword>
<evidence type="ECO:0000313" key="7">
    <source>
        <dbReference type="EMBL" id="KAF6206159.1"/>
    </source>
</evidence>
<dbReference type="GO" id="GO:0006298">
    <property type="term" value="P:mismatch repair"/>
    <property type="evidence" value="ECO:0007669"/>
    <property type="project" value="InterPro"/>
</dbReference>
<dbReference type="GO" id="GO:0140664">
    <property type="term" value="F:ATP-dependent DNA damage sensor activity"/>
    <property type="evidence" value="ECO:0007669"/>
    <property type="project" value="InterPro"/>
</dbReference>
<dbReference type="Gene3D" id="3.40.50.300">
    <property type="entry name" value="P-loop containing nucleotide triphosphate hydrolases"/>
    <property type="match status" value="1"/>
</dbReference>
<dbReference type="PANTHER" id="PTHR11361">
    <property type="entry name" value="DNA MISMATCH REPAIR PROTEIN MUTS FAMILY MEMBER"/>
    <property type="match status" value="1"/>
</dbReference>
<keyword evidence="8" id="KW-1185">Reference proteome</keyword>
<feature type="compositionally biased region" description="Acidic residues" evidence="5">
    <location>
        <begin position="288"/>
        <end position="302"/>
    </location>
</feature>
<sequence length="353" mass="38778">VLFELIKELRPSVGCLYKLCGNVSSLDVLCSLAKYSMTPNFVCPTFGEVLDVRGGRHPVLDYIDPIKPTPNDIFASKIKNVNIITGPNMSGKTVYLLQIALLQIMAQIGSFVPAESAEFRIADHIYVRKDCSETVENKASAFTVEIPVDVQAVMHRVDKLEKFMNDLYQLSKSDQYALESVQQLQRLAVDSIIVEELRSQVLNEPGTPPPSRFDCADRAYSDRVPKALGNEGARSNNEYEDETRYSFQLHPEHSSAMSSTPCSPFAQVTKDSCEMACSNAVDEQSQLDSDDLTDAGEEEGPTPDEGQLEAYSALSQVSSQLSYQGASTSPQYNHSTSSSVSSSLCGVRSLENE</sequence>
<dbReference type="InterPro" id="IPR000432">
    <property type="entry name" value="DNA_mismatch_repair_MutS_C"/>
</dbReference>
<dbReference type="OrthoDB" id="29596at2759"/>
<feature type="region of interest" description="Disordered" evidence="5">
    <location>
        <begin position="224"/>
        <end position="243"/>
    </location>
</feature>
<feature type="non-terminal residue" evidence="7">
    <location>
        <position position="1"/>
    </location>
</feature>
<organism evidence="7 8">
    <name type="scientific">Apolygus lucorum</name>
    <name type="common">Small green plant bug</name>
    <name type="synonym">Lygocoris lucorum</name>
    <dbReference type="NCBI Taxonomy" id="248454"/>
    <lineage>
        <taxon>Eukaryota</taxon>
        <taxon>Metazoa</taxon>
        <taxon>Ecdysozoa</taxon>
        <taxon>Arthropoda</taxon>
        <taxon>Hexapoda</taxon>
        <taxon>Insecta</taxon>
        <taxon>Pterygota</taxon>
        <taxon>Neoptera</taxon>
        <taxon>Paraneoptera</taxon>
        <taxon>Hemiptera</taxon>
        <taxon>Heteroptera</taxon>
        <taxon>Panheteroptera</taxon>
        <taxon>Cimicomorpha</taxon>
        <taxon>Miridae</taxon>
        <taxon>Mirini</taxon>
        <taxon>Apolygus</taxon>
    </lineage>
</organism>
<dbReference type="InterPro" id="IPR045076">
    <property type="entry name" value="MutS"/>
</dbReference>
<feature type="compositionally biased region" description="Polar residues" evidence="5">
    <location>
        <begin position="319"/>
        <end position="334"/>
    </location>
</feature>
<feature type="region of interest" description="Disordered" evidence="5">
    <location>
        <begin position="319"/>
        <end position="353"/>
    </location>
</feature>
<gene>
    <name evidence="7" type="ORF">GE061_017384</name>
</gene>
<evidence type="ECO:0000256" key="3">
    <source>
        <dbReference type="ARBA" id="ARBA00022840"/>
    </source>
</evidence>
<accession>A0A8S9XC73</accession>
<dbReference type="Proteomes" id="UP000466442">
    <property type="component" value="Unassembled WGS sequence"/>
</dbReference>
<comment type="caution">
    <text evidence="7">The sequence shown here is derived from an EMBL/GenBank/DDBJ whole genome shotgun (WGS) entry which is preliminary data.</text>
</comment>
<keyword evidence="3" id="KW-0067">ATP-binding</keyword>
<feature type="domain" description="DNA mismatch repair proteins mutS family" evidence="6">
    <location>
        <begin position="79"/>
        <end position="237"/>
    </location>
</feature>
<name>A0A8S9XC73_APOLU</name>
<evidence type="ECO:0000256" key="2">
    <source>
        <dbReference type="ARBA" id="ARBA00022741"/>
    </source>
</evidence>